<reference evidence="4" key="3">
    <citation type="submission" date="2016-11" db="EMBL/GenBank/DDBJ databases">
        <authorList>
            <person name="Papadimitriou K."/>
        </authorList>
    </citation>
    <scope>NUCLEOTIDE SEQUENCE [LARGE SCALE GENOMIC DNA]</scope>
    <source>
        <strain evidence="4">ACA-DC 1533</strain>
    </source>
</reference>
<dbReference type="AlphaFoldDB" id="A0A0R2JVH5"/>
<evidence type="ECO:0000313" key="2">
    <source>
        <dbReference type="EMBL" id="SFV41197.1"/>
    </source>
</evidence>
<dbReference type="PATRIC" id="fig|89059.3.peg.2267"/>
<proteinExistence type="predicted"/>
<reference evidence="1 3" key="1">
    <citation type="journal article" date="2015" name="Genome Announc.">
        <title>Expanding the biotechnology potential of lactobacilli through comparative genomics of 213 strains and associated genera.</title>
        <authorList>
            <person name="Sun Z."/>
            <person name="Harris H.M."/>
            <person name="McCann A."/>
            <person name="Guo C."/>
            <person name="Argimon S."/>
            <person name="Zhang W."/>
            <person name="Yang X."/>
            <person name="Jeffery I.B."/>
            <person name="Cooney J.C."/>
            <person name="Kagawa T.F."/>
            <person name="Liu W."/>
            <person name="Song Y."/>
            <person name="Salvetti E."/>
            <person name="Wrobel A."/>
            <person name="Rasinkangas P."/>
            <person name="Parkhill J."/>
            <person name="Rea M.C."/>
            <person name="O'Sullivan O."/>
            <person name="Ritari J."/>
            <person name="Douillard F.P."/>
            <person name="Paul Ross R."/>
            <person name="Yang R."/>
            <person name="Briner A.E."/>
            <person name="Felis G.E."/>
            <person name="de Vos W.M."/>
            <person name="Barrangou R."/>
            <person name="Klaenhammer T.R."/>
            <person name="Caufield P.W."/>
            <person name="Cui Y."/>
            <person name="Zhang H."/>
            <person name="O'Toole P.W."/>
        </authorList>
    </citation>
    <scope>NUCLEOTIDE SEQUENCE [LARGE SCALE GENOMIC DNA]</scope>
    <source>
        <strain evidence="1 3">DSM 15353</strain>
    </source>
</reference>
<name>A0A0R2JVH5_9LACO</name>
<dbReference type="Proteomes" id="UP000190935">
    <property type="component" value="Chromosome I"/>
</dbReference>
<sequence>MKKVDHEQPQAPRFTEFLTKQFDIFQQKQQVFIEYLNVPQPLSACIQEIAHAAGMFAAMDLLAKAQDRIDTNGTFTLNDEDTHEIDLLHDRLLDFISKQVFANFDERLIDLWPDEYGDLIEDGYNGGLEAILNQG</sequence>
<evidence type="ECO:0000313" key="1">
    <source>
        <dbReference type="EMBL" id="KRN81064.1"/>
    </source>
</evidence>
<reference evidence="2" key="2">
    <citation type="submission" date="2016-11" db="EMBL/GenBank/DDBJ databases">
        <authorList>
            <person name="Jaros S."/>
            <person name="Januszkiewicz K."/>
            <person name="Wedrychowicz H."/>
        </authorList>
    </citation>
    <scope>NUCLEOTIDE SEQUENCE [LARGE SCALE GENOMIC DNA]</scope>
    <source>
        <strain evidence="2">ACA-DC 1533</strain>
    </source>
</reference>
<dbReference type="RefSeq" id="WP_010498439.1">
    <property type="nucleotide sequence ID" value="NZ_JBHUGU010000002.1"/>
</dbReference>
<evidence type="ECO:0000313" key="4">
    <source>
        <dbReference type="Proteomes" id="UP000190935"/>
    </source>
</evidence>
<accession>A0A0R2JVH5</accession>
<dbReference type="EMBL" id="LT630287">
    <property type="protein sequence ID" value="SFV41197.1"/>
    <property type="molecule type" value="Genomic_DNA"/>
</dbReference>
<evidence type="ECO:0000313" key="3">
    <source>
        <dbReference type="Proteomes" id="UP000051491"/>
    </source>
</evidence>
<dbReference type="KEGG" id="laca:LAC1533_1774"/>
<dbReference type="GeneID" id="95349885"/>
<dbReference type="EMBL" id="JQBK01000087">
    <property type="protein sequence ID" value="KRN81064.1"/>
    <property type="molecule type" value="Genomic_DNA"/>
</dbReference>
<dbReference type="OrthoDB" id="9899145at2"/>
<gene>
    <name evidence="1" type="ORF">IV43_GL002147</name>
    <name evidence="2" type="ORF">LAC1533_1774</name>
</gene>
<dbReference type="Proteomes" id="UP000051491">
    <property type="component" value="Unassembled WGS sequence"/>
</dbReference>
<dbReference type="STRING" id="89059.LAC1533_1774"/>
<organism evidence="1 3">
    <name type="scientific">Ligilactobacillus acidipiscis</name>
    <dbReference type="NCBI Taxonomy" id="89059"/>
    <lineage>
        <taxon>Bacteria</taxon>
        <taxon>Bacillati</taxon>
        <taxon>Bacillota</taxon>
        <taxon>Bacilli</taxon>
        <taxon>Lactobacillales</taxon>
        <taxon>Lactobacillaceae</taxon>
        <taxon>Ligilactobacillus</taxon>
    </lineage>
</organism>
<protein>
    <submittedName>
        <fullName evidence="1">Uncharacterized protein</fullName>
    </submittedName>
</protein>